<name>A0A1K1N201_RUMFL</name>
<keyword evidence="1 3" id="KW-0808">Transferase</keyword>
<dbReference type="PANTHER" id="PTHR46401:SF2">
    <property type="entry name" value="GLYCOSYLTRANSFERASE WBBK-RELATED"/>
    <property type="match status" value="1"/>
</dbReference>
<organism evidence="3 4">
    <name type="scientific">Ruminococcus flavefaciens</name>
    <dbReference type="NCBI Taxonomy" id="1265"/>
    <lineage>
        <taxon>Bacteria</taxon>
        <taxon>Bacillati</taxon>
        <taxon>Bacillota</taxon>
        <taxon>Clostridia</taxon>
        <taxon>Eubacteriales</taxon>
        <taxon>Oscillospiraceae</taxon>
        <taxon>Ruminococcus</taxon>
    </lineage>
</organism>
<dbReference type="SUPFAM" id="SSF53756">
    <property type="entry name" value="UDP-Glycosyltransferase/glycogen phosphorylase"/>
    <property type="match status" value="1"/>
</dbReference>
<evidence type="ECO:0000313" key="3">
    <source>
        <dbReference type="EMBL" id="SFW29329.1"/>
    </source>
</evidence>
<dbReference type="PANTHER" id="PTHR46401">
    <property type="entry name" value="GLYCOSYLTRANSFERASE WBBK-RELATED"/>
    <property type="match status" value="1"/>
</dbReference>
<dbReference type="EMBL" id="FPIP01000003">
    <property type="protein sequence ID" value="SFW29329.1"/>
    <property type="molecule type" value="Genomic_DNA"/>
</dbReference>
<dbReference type="GO" id="GO:0016757">
    <property type="term" value="F:glycosyltransferase activity"/>
    <property type="evidence" value="ECO:0007669"/>
    <property type="project" value="InterPro"/>
</dbReference>
<proteinExistence type="predicted"/>
<feature type="domain" description="Glycosyl transferase family 1" evidence="2">
    <location>
        <begin position="172"/>
        <end position="333"/>
    </location>
</feature>
<dbReference type="InterPro" id="IPR001296">
    <property type="entry name" value="Glyco_trans_1"/>
</dbReference>
<evidence type="ECO:0000313" key="4">
    <source>
        <dbReference type="Proteomes" id="UP000183461"/>
    </source>
</evidence>
<accession>A0A1K1N201</accession>
<reference evidence="3 4" key="1">
    <citation type="submission" date="2016-11" db="EMBL/GenBank/DDBJ databases">
        <authorList>
            <person name="Jaros S."/>
            <person name="Januszkiewicz K."/>
            <person name="Wedrychowicz H."/>
        </authorList>
    </citation>
    <scope>NUCLEOTIDE SEQUENCE [LARGE SCALE GENOMIC DNA]</scope>
    <source>
        <strain evidence="3 4">YL228</strain>
    </source>
</reference>
<dbReference type="Proteomes" id="UP000183461">
    <property type="component" value="Unassembled WGS sequence"/>
</dbReference>
<protein>
    <submittedName>
        <fullName evidence="3">Glycosyltransferase involved in cell wall bisynthesis</fullName>
    </submittedName>
</protein>
<dbReference type="GO" id="GO:0009103">
    <property type="term" value="P:lipopolysaccharide biosynthetic process"/>
    <property type="evidence" value="ECO:0007669"/>
    <property type="project" value="TreeGrafter"/>
</dbReference>
<dbReference type="Gene3D" id="3.40.50.2000">
    <property type="entry name" value="Glycogen Phosphorylase B"/>
    <property type="match status" value="2"/>
</dbReference>
<dbReference type="AlphaFoldDB" id="A0A1K1N201"/>
<gene>
    <name evidence="3" type="ORF">SAMN02910280_1615</name>
</gene>
<dbReference type="Pfam" id="PF00534">
    <property type="entry name" value="Glycos_transf_1"/>
    <property type="match status" value="1"/>
</dbReference>
<evidence type="ECO:0000259" key="2">
    <source>
        <dbReference type="Pfam" id="PF00534"/>
    </source>
</evidence>
<sequence length="357" mass="40598">MRVVQILPTLSFGDGVGNDAIALKEIIGKMGYSTDIYAENIDKRLPEGTAIKADKLRDLKKDDVLIYHKSTGTDLSFKIDTYKCRRVMIYHNITPPDFFRPYSASATQLTEYGYKGVEYLRDKMDYVLAVSEYNKSELIRMGYTCKIDISPSLTKFEDYEQAPDEATMKKYRDGKKNIIFVGRIAPNKKQENVIRAYCCYRKLNPDSRLILVGSANGMENYNERLVKYVKALGLSDDVIFTGHIKFSEILAYYHIADAFLCMSEHEGLCVPLVESMFFGVPIIAYNTSAIGETLGGSGILLDDNDPVFTAAVMDRLLTDDKLRESVIEGQRKRLEYFSYERLSNIFETKLKAFIEGK</sequence>
<dbReference type="RefSeq" id="WP_072299928.1">
    <property type="nucleotide sequence ID" value="NZ_FPIP01000003.1"/>
</dbReference>
<evidence type="ECO:0000256" key="1">
    <source>
        <dbReference type="ARBA" id="ARBA00022679"/>
    </source>
</evidence>